<feature type="domain" description="Ricin B lectin" evidence="1">
    <location>
        <begin position="64"/>
        <end position="193"/>
    </location>
</feature>
<evidence type="ECO:0000259" key="1">
    <source>
        <dbReference type="SMART" id="SM00458"/>
    </source>
</evidence>
<dbReference type="EMBL" id="MQUQ01000046">
    <property type="protein sequence ID" value="OLZ42852.1"/>
    <property type="molecule type" value="Genomic_DNA"/>
</dbReference>
<dbReference type="Pfam" id="PF00652">
    <property type="entry name" value="Ricin_B_lectin"/>
    <property type="match status" value="1"/>
</dbReference>
<protein>
    <recommendedName>
        <fullName evidence="1">Ricin B lectin domain-containing protein</fullName>
    </recommendedName>
</protein>
<dbReference type="InterPro" id="IPR000772">
    <property type="entry name" value="Ricin_B_lectin"/>
</dbReference>
<organism evidence="2 3">
    <name type="scientific">Amycolatopsis coloradensis</name>
    <dbReference type="NCBI Taxonomy" id="76021"/>
    <lineage>
        <taxon>Bacteria</taxon>
        <taxon>Bacillati</taxon>
        <taxon>Actinomycetota</taxon>
        <taxon>Actinomycetes</taxon>
        <taxon>Pseudonocardiales</taxon>
        <taxon>Pseudonocardiaceae</taxon>
        <taxon>Amycolatopsis</taxon>
    </lineage>
</organism>
<sequence>MRLSRTTKIVIVAIVAMILPLAIAGATPAEPRTGREATSPALEAAQQRARQLNAPVRYISDGTTHYAGLVEQAGNTCLDLAEGTGPAILHFRCHGLDNQVWVLQGARDYWEIKPLKDTSKCADVERSTGPNVISFTCRQTDNQLWEWWTDERNVSWFSPASNRLTCLDAEGDHGTRALAWRCHNGGNQHWQLI</sequence>
<dbReference type="InterPro" id="IPR035992">
    <property type="entry name" value="Ricin_B-like_lectins"/>
</dbReference>
<dbReference type="SMART" id="SM00458">
    <property type="entry name" value="RICIN"/>
    <property type="match status" value="1"/>
</dbReference>
<dbReference type="SUPFAM" id="SSF50370">
    <property type="entry name" value="Ricin B-like lectins"/>
    <property type="match status" value="1"/>
</dbReference>
<name>A0A1R0KD72_9PSEU</name>
<proteinExistence type="predicted"/>
<dbReference type="Proteomes" id="UP000187486">
    <property type="component" value="Unassembled WGS sequence"/>
</dbReference>
<gene>
    <name evidence="2" type="ORF">BS329_41325</name>
</gene>
<reference evidence="2 3" key="1">
    <citation type="submission" date="2016-01" db="EMBL/GenBank/DDBJ databases">
        <title>Amycolatopsis coloradensis genome sequencing and assembly.</title>
        <authorList>
            <person name="Mayilraj S."/>
        </authorList>
    </citation>
    <scope>NUCLEOTIDE SEQUENCE [LARGE SCALE GENOMIC DNA]</scope>
    <source>
        <strain evidence="2 3">DSM 44225</strain>
    </source>
</reference>
<dbReference type="AlphaFoldDB" id="A0A1R0KD72"/>
<evidence type="ECO:0000313" key="3">
    <source>
        <dbReference type="Proteomes" id="UP000187486"/>
    </source>
</evidence>
<keyword evidence="3" id="KW-1185">Reference proteome</keyword>
<dbReference type="PROSITE" id="PS50231">
    <property type="entry name" value="RICIN_B_LECTIN"/>
    <property type="match status" value="1"/>
</dbReference>
<evidence type="ECO:0000313" key="2">
    <source>
        <dbReference type="EMBL" id="OLZ42852.1"/>
    </source>
</evidence>
<comment type="caution">
    <text evidence="2">The sequence shown here is derived from an EMBL/GenBank/DDBJ whole genome shotgun (WGS) entry which is preliminary data.</text>
</comment>
<dbReference type="Gene3D" id="2.80.10.50">
    <property type="match status" value="1"/>
</dbReference>
<accession>A0A1R0KD72</accession>